<dbReference type="GO" id="GO:0000156">
    <property type="term" value="F:phosphorelay response regulator activity"/>
    <property type="evidence" value="ECO:0007669"/>
    <property type="project" value="TreeGrafter"/>
</dbReference>
<dbReference type="SMART" id="SM00388">
    <property type="entry name" value="HisKA"/>
    <property type="match status" value="1"/>
</dbReference>
<dbReference type="OrthoDB" id="176780at2"/>
<dbReference type="CDD" id="cd00082">
    <property type="entry name" value="HisKA"/>
    <property type="match status" value="1"/>
</dbReference>
<dbReference type="PANTHER" id="PTHR42878">
    <property type="entry name" value="TWO-COMPONENT HISTIDINE KINASE"/>
    <property type="match status" value="1"/>
</dbReference>
<dbReference type="SUPFAM" id="SSF55874">
    <property type="entry name" value="ATPase domain of HSP90 chaperone/DNA topoisomerase II/histidine kinase"/>
    <property type="match status" value="1"/>
</dbReference>
<sequence length="388" mass="42273">MNIEKRVLITAPLGADARNIAEVLAAAGIDTRVCRDLAMAAEEFRAGCAALLITEEAMDSAQAGLFSAQLERQATWSDVPVVLITSGGQFSPVSTRATALVGARANLTLIERPLRASTLVATLKTALRARSRQYEIRDLLADRETLLASLEERVVERTTKLQQMVEELEAFSYSVSHDLRAPLRVLDGYAQALIEDYGATLEPGAKDLLARISRTAHRMDRLTQDVLAYTRVSRGELTLEPVDLEVMLREVIEQYPSLIASKHLIHLQAPLGAVLGHGPSLIQCFSNLLENALKFKREGVVPHVEIYAVTRGDRIRVTVADQGMGIDLSQQQRIFGMFERGAAHKQVEGTGIGLAIVKKAAERMGGSVGVESAPGQGARFWLELAKAD</sequence>
<dbReference type="InterPro" id="IPR036097">
    <property type="entry name" value="HisK_dim/P_sf"/>
</dbReference>
<feature type="domain" description="Histidine kinase" evidence="6">
    <location>
        <begin position="174"/>
        <end position="388"/>
    </location>
</feature>
<keyword evidence="8" id="KW-1185">Reference proteome</keyword>
<protein>
    <recommendedName>
        <fullName evidence="2">histidine kinase</fullName>
        <ecNumber evidence="2">2.7.13.3</ecNumber>
    </recommendedName>
</protein>
<dbReference type="EMBL" id="VMBG01000003">
    <property type="protein sequence ID" value="TSJ75807.1"/>
    <property type="molecule type" value="Genomic_DNA"/>
</dbReference>
<dbReference type="Pfam" id="PF00512">
    <property type="entry name" value="HisKA"/>
    <property type="match status" value="1"/>
</dbReference>
<dbReference type="Proteomes" id="UP000315648">
    <property type="component" value="Unassembled WGS sequence"/>
</dbReference>
<organism evidence="7 8">
    <name type="scientific">Rariglobus hedericola</name>
    <dbReference type="NCBI Taxonomy" id="2597822"/>
    <lineage>
        <taxon>Bacteria</taxon>
        <taxon>Pseudomonadati</taxon>
        <taxon>Verrucomicrobiota</taxon>
        <taxon>Opitutia</taxon>
        <taxon>Opitutales</taxon>
        <taxon>Opitutaceae</taxon>
        <taxon>Rariglobus</taxon>
    </lineage>
</organism>
<dbReference type="GO" id="GO:0030295">
    <property type="term" value="F:protein kinase activator activity"/>
    <property type="evidence" value="ECO:0007669"/>
    <property type="project" value="TreeGrafter"/>
</dbReference>
<comment type="caution">
    <text evidence="7">The sequence shown here is derived from an EMBL/GenBank/DDBJ whole genome shotgun (WGS) entry which is preliminary data.</text>
</comment>
<dbReference type="SUPFAM" id="SSF52172">
    <property type="entry name" value="CheY-like"/>
    <property type="match status" value="1"/>
</dbReference>
<keyword evidence="3" id="KW-0597">Phosphoprotein</keyword>
<dbReference type="EC" id="2.7.13.3" evidence="2"/>
<dbReference type="SUPFAM" id="SSF47384">
    <property type="entry name" value="Homodimeric domain of signal transducing histidine kinase"/>
    <property type="match status" value="1"/>
</dbReference>
<proteinExistence type="predicted"/>
<evidence type="ECO:0000259" key="6">
    <source>
        <dbReference type="PROSITE" id="PS50109"/>
    </source>
</evidence>
<dbReference type="PANTHER" id="PTHR42878:SF15">
    <property type="entry name" value="BACTERIOPHYTOCHROME"/>
    <property type="match status" value="1"/>
</dbReference>
<evidence type="ECO:0000256" key="1">
    <source>
        <dbReference type="ARBA" id="ARBA00000085"/>
    </source>
</evidence>
<dbReference type="RefSeq" id="WP_144354080.1">
    <property type="nucleotide sequence ID" value="NZ_CBCRVV010000004.1"/>
</dbReference>
<dbReference type="Pfam" id="PF02518">
    <property type="entry name" value="HATPase_c"/>
    <property type="match status" value="1"/>
</dbReference>
<dbReference type="GO" id="GO:0007234">
    <property type="term" value="P:osmosensory signaling via phosphorelay pathway"/>
    <property type="evidence" value="ECO:0007669"/>
    <property type="project" value="TreeGrafter"/>
</dbReference>
<dbReference type="Gene3D" id="3.30.565.10">
    <property type="entry name" value="Histidine kinase-like ATPase, C-terminal domain"/>
    <property type="match status" value="1"/>
</dbReference>
<dbReference type="SMART" id="SM00387">
    <property type="entry name" value="HATPase_c"/>
    <property type="match status" value="1"/>
</dbReference>
<dbReference type="PRINTS" id="PR00344">
    <property type="entry name" value="BCTRLSENSOR"/>
</dbReference>
<comment type="catalytic activity">
    <reaction evidence="1">
        <text>ATP + protein L-histidine = ADP + protein N-phospho-L-histidine.</text>
        <dbReference type="EC" id="2.7.13.3"/>
    </reaction>
</comment>
<evidence type="ECO:0000256" key="3">
    <source>
        <dbReference type="ARBA" id="ARBA00022553"/>
    </source>
</evidence>
<evidence type="ECO:0000313" key="7">
    <source>
        <dbReference type="EMBL" id="TSJ75807.1"/>
    </source>
</evidence>
<dbReference type="InterPro" id="IPR050351">
    <property type="entry name" value="BphY/WalK/GraS-like"/>
</dbReference>
<dbReference type="InterPro" id="IPR003661">
    <property type="entry name" value="HisK_dim/P_dom"/>
</dbReference>
<name>A0A556QGQ1_9BACT</name>
<dbReference type="Gene3D" id="1.10.287.130">
    <property type="match status" value="1"/>
</dbReference>
<dbReference type="PROSITE" id="PS50109">
    <property type="entry name" value="HIS_KIN"/>
    <property type="match status" value="1"/>
</dbReference>
<dbReference type="InterPro" id="IPR011006">
    <property type="entry name" value="CheY-like_superfamily"/>
</dbReference>
<reference evidence="7 8" key="1">
    <citation type="submission" date="2019-07" db="EMBL/GenBank/DDBJ databases">
        <title>Description of 53C-WASEF.</title>
        <authorList>
            <person name="Pitt A."/>
            <person name="Hahn M.W."/>
        </authorList>
    </citation>
    <scope>NUCLEOTIDE SEQUENCE [LARGE SCALE GENOMIC DNA]</scope>
    <source>
        <strain evidence="7 8">53C-WASEF</strain>
    </source>
</reference>
<keyword evidence="5" id="KW-0418">Kinase</keyword>
<evidence type="ECO:0000256" key="5">
    <source>
        <dbReference type="ARBA" id="ARBA00022777"/>
    </source>
</evidence>
<dbReference type="InterPro" id="IPR003594">
    <property type="entry name" value="HATPase_dom"/>
</dbReference>
<dbReference type="InterPro" id="IPR036890">
    <property type="entry name" value="HATPase_C_sf"/>
</dbReference>
<evidence type="ECO:0000313" key="8">
    <source>
        <dbReference type="Proteomes" id="UP000315648"/>
    </source>
</evidence>
<dbReference type="InterPro" id="IPR005467">
    <property type="entry name" value="His_kinase_dom"/>
</dbReference>
<gene>
    <name evidence="7" type="ORF">FPL22_16230</name>
</gene>
<dbReference type="GO" id="GO:0000155">
    <property type="term" value="F:phosphorelay sensor kinase activity"/>
    <property type="evidence" value="ECO:0007669"/>
    <property type="project" value="InterPro"/>
</dbReference>
<accession>A0A556QGQ1</accession>
<dbReference type="AlphaFoldDB" id="A0A556QGQ1"/>
<keyword evidence="4" id="KW-0808">Transferase</keyword>
<evidence type="ECO:0000256" key="4">
    <source>
        <dbReference type="ARBA" id="ARBA00022679"/>
    </source>
</evidence>
<evidence type="ECO:0000256" key="2">
    <source>
        <dbReference type="ARBA" id="ARBA00012438"/>
    </source>
</evidence>
<dbReference type="InterPro" id="IPR004358">
    <property type="entry name" value="Sig_transdc_His_kin-like_C"/>
</dbReference>